<proteinExistence type="predicted"/>
<keyword evidence="5" id="KW-0460">Magnesium</keyword>
<dbReference type="InterPro" id="IPR057670">
    <property type="entry name" value="SH3_retrovirus"/>
</dbReference>
<evidence type="ECO:0000256" key="6">
    <source>
        <dbReference type="ARBA" id="ARBA00022908"/>
    </source>
</evidence>
<dbReference type="GO" id="GO:0004519">
    <property type="term" value="F:endonuclease activity"/>
    <property type="evidence" value="ECO:0007669"/>
    <property type="project" value="UniProtKB-KW"/>
</dbReference>
<organism evidence="11 12">
    <name type="scientific">Lasius niger</name>
    <name type="common">Black garden ant</name>
    <dbReference type="NCBI Taxonomy" id="67767"/>
    <lineage>
        <taxon>Eukaryota</taxon>
        <taxon>Metazoa</taxon>
        <taxon>Ecdysozoa</taxon>
        <taxon>Arthropoda</taxon>
        <taxon>Hexapoda</taxon>
        <taxon>Insecta</taxon>
        <taxon>Pterygota</taxon>
        <taxon>Neoptera</taxon>
        <taxon>Endopterygota</taxon>
        <taxon>Hymenoptera</taxon>
        <taxon>Apocrita</taxon>
        <taxon>Aculeata</taxon>
        <taxon>Formicoidea</taxon>
        <taxon>Formicidae</taxon>
        <taxon>Formicinae</taxon>
        <taxon>Lasius</taxon>
        <taxon>Lasius</taxon>
    </lineage>
</organism>
<dbReference type="InterPro" id="IPR001584">
    <property type="entry name" value="Integrase_cat-core"/>
</dbReference>
<dbReference type="GO" id="GO:0046872">
    <property type="term" value="F:metal ion binding"/>
    <property type="evidence" value="ECO:0007669"/>
    <property type="project" value="UniProtKB-KW"/>
</dbReference>
<dbReference type="PaxDb" id="67767-A0A0J7JUH1"/>
<keyword evidence="8" id="KW-0548">Nucleotidyltransferase</keyword>
<evidence type="ECO:0000256" key="1">
    <source>
        <dbReference type="ARBA" id="ARBA00022722"/>
    </source>
</evidence>
<dbReference type="GO" id="GO:0003676">
    <property type="term" value="F:nucleic acid binding"/>
    <property type="evidence" value="ECO:0007669"/>
    <property type="project" value="InterPro"/>
</dbReference>
<evidence type="ECO:0000313" key="11">
    <source>
        <dbReference type="EMBL" id="KMQ81501.1"/>
    </source>
</evidence>
<accession>A0A0J7JUH1</accession>
<dbReference type="EMBL" id="LBMM01034928">
    <property type="protein sequence ID" value="KMQ81501.1"/>
    <property type="molecule type" value="Genomic_DNA"/>
</dbReference>
<dbReference type="PROSITE" id="PS50994">
    <property type="entry name" value="INTEGRASE"/>
    <property type="match status" value="1"/>
</dbReference>
<name>A0A0J7JUH1_LASNI</name>
<keyword evidence="12" id="KW-1185">Reference proteome</keyword>
<evidence type="ECO:0000256" key="2">
    <source>
        <dbReference type="ARBA" id="ARBA00022723"/>
    </source>
</evidence>
<keyword evidence="8" id="KW-0808">Transferase</keyword>
<evidence type="ECO:0000259" key="10">
    <source>
        <dbReference type="PROSITE" id="PS50994"/>
    </source>
</evidence>
<evidence type="ECO:0000256" key="5">
    <source>
        <dbReference type="ARBA" id="ARBA00022842"/>
    </source>
</evidence>
<keyword evidence="1" id="KW-0540">Nuclease</keyword>
<dbReference type="SUPFAM" id="SSF53098">
    <property type="entry name" value="Ribonuclease H-like"/>
    <property type="match status" value="1"/>
</dbReference>
<dbReference type="GO" id="GO:0015074">
    <property type="term" value="P:DNA integration"/>
    <property type="evidence" value="ECO:0007669"/>
    <property type="project" value="UniProtKB-KW"/>
</dbReference>
<dbReference type="Gene3D" id="3.30.420.10">
    <property type="entry name" value="Ribonuclease H-like superfamily/Ribonuclease H"/>
    <property type="match status" value="1"/>
</dbReference>
<keyword evidence="8" id="KW-0239">DNA-directed DNA polymerase</keyword>
<dbReference type="Pfam" id="PF25597">
    <property type="entry name" value="SH3_retrovirus"/>
    <property type="match status" value="1"/>
</dbReference>
<dbReference type="InterPro" id="IPR012337">
    <property type="entry name" value="RNaseH-like_sf"/>
</dbReference>
<keyword evidence="7" id="KW-0695">RNA-directed DNA polymerase</keyword>
<evidence type="ECO:0000256" key="4">
    <source>
        <dbReference type="ARBA" id="ARBA00022801"/>
    </source>
</evidence>
<evidence type="ECO:0000256" key="3">
    <source>
        <dbReference type="ARBA" id="ARBA00022759"/>
    </source>
</evidence>
<dbReference type="Proteomes" id="UP000036403">
    <property type="component" value="Unassembled WGS sequence"/>
</dbReference>
<dbReference type="PANTHER" id="PTHR42648:SF11">
    <property type="entry name" value="TRANSPOSON TY4-P GAG-POL POLYPROTEIN"/>
    <property type="match status" value="1"/>
</dbReference>
<dbReference type="STRING" id="67767.A0A0J7JUH1"/>
<dbReference type="GO" id="GO:0006310">
    <property type="term" value="P:DNA recombination"/>
    <property type="evidence" value="ECO:0007669"/>
    <property type="project" value="UniProtKB-KW"/>
</dbReference>
<keyword evidence="4" id="KW-0378">Hydrolase</keyword>
<evidence type="ECO:0000256" key="7">
    <source>
        <dbReference type="ARBA" id="ARBA00022918"/>
    </source>
</evidence>
<dbReference type="InterPro" id="IPR039537">
    <property type="entry name" value="Retrotran_Ty1/copia-like"/>
</dbReference>
<keyword evidence="9" id="KW-0233">DNA recombination</keyword>
<dbReference type="GO" id="GO:0003887">
    <property type="term" value="F:DNA-directed DNA polymerase activity"/>
    <property type="evidence" value="ECO:0007669"/>
    <property type="project" value="UniProtKB-KW"/>
</dbReference>
<evidence type="ECO:0000256" key="8">
    <source>
        <dbReference type="ARBA" id="ARBA00022932"/>
    </source>
</evidence>
<dbReference type="GO" id="GO:0016787">
    <property type="term" value="F:hydrolase activity"/>
    <property type="evidence" value="ECO:0007669"/>
    <property type="project" value="UniProtKB-KW"/>
</dbReference>
<feature type="domain" description="Integrase catalytic" evidence="10">
    <location>
        <begin position="1"/>
        <end position="113"/>
    </location>
</feature>
<keyword evidence="6" id="KW-0229">DNA integration</keyword>
<dbReference type="PANTHER" id="PTHR42648">
    <property type="entry name" value="TRANSPOSASE, PUTATIVE-RELATED"/>
    <property type="match status" value="1"/>
</dbReference>
<keyword evidence="2" id="KW-0479">Metal-binding</keyword>
<protein>
    <submittedName>
        <fullName evidence="11">Retrovirus-related pol polyprotein from transposon tnt 1-94</fullName>
    </submittedName>
</protein>
<evidence type="ECO:0000313" key="12">
    <source>
        <dbReference type="Proteomes" id="UP000036403"/>
    </source>
</evidence>
<dbReference type="GO" id="GO:0003964">
    <property type="term" value="F:RNA-directed DNA polymerase activity"/>
    <property type="evidence" value="ECO:0007669"/>
    <property type="project" value="UniProtKB-KW"/>
</dbReference>
<sequence length="168" mass="19477">MIAHAKIQGHSIKELLSDNGGEFDNEEVKKILHENGITQRLTAPFTPERNGGSERENRTIIEMARTFKYSNPHIKFPEAIWAELVNSAVYILNRTGKSSEEGVSPYELWMGKKPRIKHLRIIGSVCYVHIPIQKRRKMDEKAIKGYLVGYDGDERYRVYAKEECKRRM</sequence>
<dbReference type="InterPro" id="IPR036397">
    <property type="entry name" value="RNaseH_sf"/>
</dbReference>
<comment type="caution">
    <text evidence="11">The sequence shown here is derived from an EMBL/GenBank/DDBJ whole genome shotgun (WGS) entry which is preliminary data.</text>
</comment>
<keyword evidence="3" id="KW-0255">Endonuclease</keyword>
<dbReference type="OrthoDB" id="7555373at2759"/>
<evidence type="ECO:0000256" key="9">
    <source>
        <dbReference type="ARBA" id="ARBA00023172"/>
    </source>
</evidence>
<gene>
    <name evidence="11" type="ORF">RF55_26141</name>
</gene>
<dbReference type="AlphaFoldDB" id="A0A0J7JUH1"/>
<reference evidence="11 12" key="1">
    <citation type="submission" date="2015-04" db="EMBL/GenBank/DDBJ databases">
        <title>Lasius niger genome sequencing.</title>
        <authorList>
            <person name="Konorov E.A."/>
            <person name="Nikitin M.A."/>
            <person name="Kirill M.V."/>
            <person name="Chang P."/>
        </authorList>
    </citation>
    <scope>NUCLEOTIDE SEQUENCE [LARGE SCALE GENOMIC DNA]</scope>
    <source>
        <tissue evidence="11">Whole</tissue>
    </source>
</reference>